<accession>A0A0B6Z9T5</accession>
<reference evidence="2" key="1">
    <citation type="submission" date="2014-12" db="EMBL/GenBank/DDBJ databases">
        <title>Insight into the proteome of Arion vulgaris.</title>
        <authorList>
            <person name="Aradska J."/>
            <person name="Bulat T."/>
            <person name="Smidak R."/>
            <person name="Sarate P."/>
            <person name="Gangsoo J."/>
            <person name="Sialana F."/>
            <person name="Bilban M."/>
            <person name="Lubec G."/>
        </authorList>
    </citation>
    <scope>NUCLEOTIDE SEQUENCE</scope>
    <source>
        <tissue evidence="2">Skin</tissue>
    </source>
</reference>
<dbReference type="EMBL" id="HACG01018504">
    <property type="protein sequence ID" value="CEK65369.1"/>
    <property type="molecule type" value="Transcribed_RNA"/>
</dbReference>
<gene>
    <name evidence="2" type="primary">ORF54818</name>
</gene>
<feature type="non-terminal residue" evidence="2">
    <location>
        <position position="1"/>
    </location>
</feature>
<dbReference type="AlphaFoldDB" id="A0A0B6Z9T5"/>
<proteinExistence type="predicted"/>
<protein>
    <submittedName>
        <fullName evidence="2">Uncharacterized protein</fullName>
    </submittedName>
</protein>
<organism evidence="2">
    <name type="scientific">Arion vulgaris</name>
    <dbReference type="NCBI Taxonomy" id="1028688"/>
    <lineage>
        <taxon>Eukaryota</taxon>
        <taxon>Metazoa</taxon>
        <taxon>Spiralia</taxon>
        <taxon>Lophotrochozoa</taxon>
        <taxon>Mollusca</taxon>
        <taxon>Gastropoda</taxon>
        <taxon>Heterobranchia</taxon>
        <taxon>Euthyneura</taxon>
        <taxon>Panpulmonata</taxon>
        <taxon>Eupulmonata</taxon>
        <taxon>Stylommatophora</taxon>
        <taxon>Helicina</taxon>
        <taxon>Arionoidea</taxon>
        <taxon>Arionidae</taxon>
        <taxon>Arion</taxon>
    </lineage>
</organism>
<feature type="region of interest" description="Disordered" evidence="1">
    <location>
        <begin position="8"/>
        <end position="27"/>
    </location>
</feature>
<evidence type="ECO:0000313" key="2">
    <source>
        <dbReference type="EMBL" id="CEK65369.1"/>
    </source>
</evidence>
<sequence>SMGIIHEITNPPIHLPQPLTPPSTSPTDPVLSPYKDNIPLYKFPKPEVKKGYHQLPQVRIFVCGNATKEFILSLIGDSISVLHDDRAQCFEISMQKNLDGTVSIGNSLSFSYIFQDSSEACINVQLISVSDYRFFHHCCSWMFTENS</sequence>
<name>A0A0B6Z9T5_9EUPU</name>
<evidence type="ECO:0000256" key="1">
    <source>
        <dbReference type="SAM" id="MobiDB-lite"/>
    </source>
</evidence>
<feature type="compositionally biased region" description="Pro residues" evidence="1">
    <location>
        <begin position="13"/>
        <end position="24"/>
    </location>
</feature>
<feature type="non-terminal residue" evidence="2">
    <location>
        <position position="147"/>
    </location>
</feature>